<dbReference type="Pfam" id="PF09012">
    <property type="entry name" value="FeoC"/>
    <property type="match status" value="1"/>
</dbReference>
<proteinExistence type="predicted"/>
<dbReference type="Gene3D" id="1.10.10.10">
    <property type="entry name" value="Winged helix-like DNA-binding domain superfamily/Winged helix DNA-binding domain"/>
    <property type="match status" value="1"/>
</dbReference>
<protein>
    <recommendedName>
        <fullName evidence="1">Transcriptional regulator HTH-type FeoC domain-containing protein</fullName>
    </recommendedName>
</protein>
<keyword evidence="3" id="KW-1185">Reference proteome</keyword>
<dbReference type="InterPro" id="IPR036390">
    <property type="entry name" value="WH_DNA-bd_sf"/>
</dbReference>
<dbReference type="SUPFAM" id="SSF46785">
    <property type="entry name" value="Winged helix' DNA-binding domain"/>
    <property type="match status" value="1"/>
</dbReference>
<dbReference type="Proteomes" id="UP000481872">
    <property type="component" value="Unassembled WGS sequence"/>
</dbReference>
<comment type="caution">
    <text evidence="2">The sequence shown here is derived from an EMBL/GenBank/DDBJ whole genome shotgun (WGS) entry which is preliminary data.</text>
</comment>
<name>A0A6M0H6L8_9CLOT</name>
<accession>A0A6M0H6L8</accession>
<feature type="domain" description="Transcriptional regulator HTH-type FeoC" evidence="1">
    <location>
        <begin position="1"/>
        <end position="61"/>
    </location>
</feature>
<dbReference type="InterPro" id="IPR015102">
    <property type="entry name" value="Tscrpt_reg_HTH_FeoC"/>
</dbReference>
<dbReference type="InterPro" id="IPR036388">
    <property type="entry name" value="WH-like_DNA-bd_sf"/>
</dbReference>
<evidence type="ECO:0000259" key="1">
    <source>
        <dbReference type="Pfam" id="PF09012"/>
    </source>
</evidence>
<organism evidence="2 3">
    <name type="scientific">Clostridium senegalense</name>
    <dbReference type="NCBI Taxonomy" id="1465809"/>
    <lineage>
        <taxon>Bacteria</taxon>
        <taxon>Bacillati</taxon>
        <taxon>Bacillota</taxon>
        <taxon>Clostridia</taxon>
        <taxon>Eubacteriales</taxon>
        <taxon>Clostridiaceae</taxon>
        <taxon>Clostridium</taxon>
    </lineage>
</organism>
<dbReference type="RefSeq" id="WP_199870820.1">
    <property type="nucleotide sequence ID" value="NZ_JAAGPU010000042.1"/>
</dbReference>
<dbReference type="EMBL" id="JAAGPU010000042">
    <property type="protein sequence ID" value="NEU06376.1"/>
    <property type="molecule type" value="Genomic_DNA"/>
</dbReference>
<dbReference type="AlphaFoldDB" id="A0A6M0H6L8"/>
<reference evidence="2 3" key="1">
    <citation type="submission" date="2020-02" db="EMBL/GenBank/DDBJ databases">
        <title>Genome assembly of a novel Clostridium senegalense strain.</title>
        <authorList>
            <person name="Gupta T.B."/>
            <person name="Jauregui R."/>
            <person name="Maclean P."/>
            <person name="Nawarathana A."/>
            <person name="Brightwell G."/>
        </authorList>
    </citation>
    <scope>NUCLEOTIDE SEQUENCE [LARGE SCALE GENOMIC DNA]</scope>
    <source>
        <strain evidence="2 3">AGRFS4</strain>
    </source>
</reference>
<evidence type="ECO:0000313" key="3">
    <source>
        <dbReference type="Proteomes" id="UP000481872"/>
    </source>
</evidence>
<evidence type="ECO:0000313" key="2">
    <source>
        <dbReference type="EMBL" id="NEU06376.1"/>
    </source>
</evidence>
<sequence>MLYKVLNFLHKEGNFSTKAISKSLKLPEPIIDDLKEKLINMGYIKKVICDVSMCEKCSCGCNSKKLNDKADWEITEKGINLLKKIS</sequence>
<gene>
    <name evidence="2" type="ORF">G3M99_16305</name>
</gene>